<accession>A0A844YJ56</accession>
<dbReference type="OrthoDB" id="7425845at2"/>
<feature type="transmembrane region" description="Helical" evidence="1">
    <location>
        <begin position="217"/>
        <end position="236"/>
    </location>
</feature>
<name>A0A844YJ56_9SPHN</name>
<feature type="transmembrane region" description="Helical" evidence="1">
    <location>
        <begin position="151"/>
        <end position="175"/>
    </location>
</feature>
<evidence type="ECO:0000313" key="3">
    <source>
        <dbReference type="EMBL" id="MXO63359.1"/>
    </source>
</evidence>
<keyword evidence="1" id="KW-0812">Transmembrane</keyword>
<sequence>MSALLVVFFHLSQSSGSRVAWPVAPADAPLAWLAPVGSFGWVGVEIFFVLSGLIISASARGTGAWTFAKKRAIRVLPVLWLSVPLAFALRAWSGEPLGELVEAAIRSILLLPQGPYIDGVIWTLVVEAVFYAIVALVLSVPDRFGGFERRLFVAAIAIGAVSSLFLLIHAGALALGVDGSIFNWFAFKVGLLQHGVFFTLGMLLYQALEGHRSAVRTALIAWFAVLSMVEIAINALGEAGGFAAISVWAAAVTLGYLSVRHGDRLMQGPAWAVTRPIGKLTYPLYLNHFVLGQVLVFALHPVVRDPYLLGVVVLTLLLGYALFLAIGPEPLIQRRAKERLLDGKPRMREARAVIPAFER</sequence>
<dbReference type="GO" id="GO:0016020">
    <property type="term" value="C:membrane"/>
    <property type="evidence" value="ECO:0007669"/>
    <property type="project" value="TreeGrafter"/>
</dbReference>
<dbReference type="PANTHER" id="PTHR23028:SF131">
    <property type="entry name" value="BLR2367 PROTEIN"/>
    <property type="match status" value="1"/>
</dbReference>
<feature type="transmembrane region" description="Helical" evidence="1">
    <location>
        <begin position="32"/>
        <end position="55"/>
    </location>
</feature>
<dbReference type="InterPro" id="IPR002656">
    <property type="entry name" value="Acyl_transf_3_dom"/>
</dbReference>
<dbReference type="GO" id="GO:0000271">
    <property type="term" value="P:polysaccharide biosynthetic process"/>
    <property type="evidence" value="ECO:0007669"/>
    <property type="project" value="TreeGrafter"/>
</dbReference>
<keyword evidence="3" id="KW-0012">Acyltransferase</keyword>
<dbReference type="InterPro" id="IPR050879">
    <property type="entry name" value="Acyltransferase_3"/>
</dbReference>
<dbReference type="GO" id="GO:0016747">
    <property type="term" value="F:acyltransferase activity, transferring groups other than amino-acyl groups"/>
    <property type="evidence" value="ECO:0007669"/>
    <property type="project" value="InterPro"/>
</dbReference>
<keyword evidence="1" id="KW-0472">Membrane</keyword>
<keyword evidence="4" id="KW-1185">Reference proteome</keyword>
<organism evidence="3 4">
    <name type="scientific">Qipengyuania oceanensis</name>
    <dbReference type="NCBI Taxonomy" id="1463597"/>
    <lineage>
        <taxon>Bacteria</taxon>
        <taxon>Pseudomonadati</taxon>
        <taxon>Pseudomonadota</taxon>
        <taxon>Alphaproteobacteria</taxon>
        <taxon>Sphingomonadales</taxon>
        <taxon>Erythrobacteraceae</taxon>
        <taxon>Qipengyuania</taxon>
    </lineage>
</organism>
<evidence type="ECO:0000256" key="1">
    <source>
        <dbReference type="SAM" id="Phobius"/>
    </source>
</evidence>
<gene>
    <name evidence="3" type="ORF">GRI48_10080</name>
</gene>
<dbReference type="Proteomes" id="UP000445582">
    <property type="component" value="Unassembled WGS sequence"/>
</dbReference>
<feature type="transmembrane region" description="Helical" evidence="1">
    <location>
        <begin position="119"/>
        <end position="139"/>
    </location>
</feature>
<feature type="transmembrane region" description="Helical" evidence="1">
    <location>
        <begin position="280"/>
        <end position="300"/>
    </location>
</feature>
<dbReference type="Pfam" id="PF01757">
    <property type="entry name" value="Acyl_transf_3"/>
    <property type="match status" value="1"/>
</dbReference>
<evidence type="ECO:0000313" key="4">
    <source>
        <dbReference type="Proteomes" id="UP000445582"/>
    </source>
</evidence>
<proteinExistence type="predicted"/>
<feature type="transmembrane region" description="Helical" evidence="1">
    <location>
        <begin position="75"/>
        <end position="92"/>
    </location>
</feature>
<dbReference type="PANTHER" id="PTHR23028">
    <property type="entry name" value="ACETYLTRANSFERASE"/>
    <property type="match status" value="1"/>
</dbReference>
<reference evidence="3 4" key="1">
    <citation type="submission" date="2019-12" db="EMBL/GenBank/DDBJ databases">
        <title>Genomic-based taxomic classification of the family Erythrobacteraceae.</title>
        <authorList>
            <person name="Xu L."/>
        </authorList>
    </citation>
    <scope>NUCLEOTIDE SEQUENCE [LARGE SCALE GENOMIC DNA]</scope>
    <source>
        <strain evidence="3 4">MCCC 1A09965</strain>
    </source>
</reference>
<evidence type="ECO:0000259" key="2">
    <source>
        <dbReference type="Pfam" id="PF01757"/>
    </source>
</evidence>
<dbReference type="AlphaFoldDB" id="A0A844YJ56"/>
<keyword evidence="1" id="KW-1133">Transmembrane helix</keyword>
<keyword evidence="3" id="KW-0808">Transferase</keyword>
<feature type="transmembrane region" description="Helical" evidence="1">
    <location>
        <begin position="242"/>
        <end position="259"/>
    </location>
</feature>
<protein>
    <submittedName>
        <fullName evidence="3">Acyltransferase family protein</fullName>
    </submittedName>
</protein>
<dbReference type="EMBL" id="WTYN01000001">
    <property type="protein sequence ID" value="MXO63359.1"/>
    <property type="molecule type" value="Genomic_DNA"/>
</dbReference>
<feature type="domain" description="Acyltransferase 3" evidence="2">
    <location>
        <begin position="2"/>
        <end position="322"/>
    </location>
</feature>
<feature type="transmembrane region" description="Helical" evidence="1">
    <location>
        <begin position="306"/>
        <end position="327"/>
    </location>
</feature>
<comment type="caution">
    <text evidence="3">The sequence shown here is derived from an EMBL/GenBank/DDBJ whole genome shotgun (WGS) entry which is preliminary data.</text>
</comment>
<feature type="transmembrane region" description="Helical" evidence="1">
    <location>
        <begin position="181"/>
        <end position="205"/>
    </location>
</feature>